<name>A0A2T0WSL2_9BACT</name>
<keyword evidence="1" id="KW-0732">Signal</keyword>
<dbReference type="AlphaFoldDB" id="A0A2T0WSL2"/>
<protein>
    <recommendedName>
        <fullName evidence="4">NTPase</fullName>
    </recommendedName>
</protein>
<comment type="caution">
    <text evidence="2">The sequence shown here is derived from an EMBL/GenBank/DDBJ whole genome shotgun (WGS) entry which is preliminary data.</text>
</comment>
<evidence type="ECO:0000313" key="3">
    <source>
        <dbReference type="Proteomes" id="UP000238157"/>
    </source>
</evidence>
<feature type="signal peptide" evidence="1">
    <location>
        <begin position="1"/>
        <end position="19"/>
    </location>
</feature>
<dbReference type="EMBL" id="PVTR01000002">
    <property type="protein sequence ID" value="PRY89689.1"/>
    <property type="molecule type" value="Genomic_DNA"/>
</dbReference>
<organism evidence="2 3">
    <name type="scientific">Mongoliibacter ruber</name>
    <dbReference type="NCBI Taxonomy" id="1750599"/>
    <lineage>
        <taxon>Bacteria</taxon>
        <taxon>Pseudomonadati</taxon>
        <taxon>Bacteroidota</taxon>
        <taxon>Cytophagia</taxon>
        <taxon>Cytophagales</taxon>
        <taxon>Cyclobacteriaceae</taxon>
        <taxon>Mongoliibacter</taxon>
    </lineage>
</organism>
<evidence type="ECO:0000313" key="2">
    <source>
        <dbReference type="EMBL" id="PRY89689.1"/>
    </source>
</evidence>
<reference evidence="2 3" key="1">
    <citation type="submission" date="2018-03" db="EMBL/GenBank/DDBJ databases">
        <title>Genomic Encyclopedia of Archaeal and Bacterial Type Strains, Phase II (KMG-II): from individual species to whole genera.</title>
        <authorList>
            <person name="Goeker M."/>
        </authorList>
    </citation>
    <scope>NUCLEOTIDE SEQUENCE [LARGE SCALE GENOMIC DNA]</scope>
    <source>
        <strain evidence="2 3">DSM 27929</strain>
    </source>
</reference>
<proteinExistence type="predicted"/>
<keyword evidence="3" id="KW-1185">Reference proteome</keyword>
<dbReference type="RefSeq" id="WP_106132388.1">
    <property type="nucleotide sequence ID" value="NZ_PVTR01000002.1"/>
</dbReference>
<evidence type="ECO:0008006" key="4">
    <source>
        <dbReference type="Google" id="ProtNLM"/>
    </source>
</evidence>
<sequence>MKYISACCLLLFTILSVNGQSALPEGFLSGKSIVLISNAPSARPILDWKEIAETIHTGLLEAGGDPVAYYELEDLTLSEEVQAAYANSFTKRLISTVVILTRKANGEFILHIAPFSNSSSIVSSTSAWSINGKTLADLRDSISQLGQNVQSQNYLVLEVPEYPDEEPGQSGANVSARRFIARNPLNLDVFKLGVQLGGALGEAGILSAFRYDLLGKSEQAILAEQEAEKRGLEGIFDAYYQHDVAYLSTAKTDADLLKDRVQFLLIKVEGREADLMESMGLDPSALQDPTRIVVKYYIRLIVRDELYLGPVWDADPDWRKALRGFLENLESKP</sequence>
<dbReference type="Proteomes" id="UP000238157">
    <property type="component" value="Unassembled WGS sequence"/>
</dbReference>
<feature type="chain" id="PRO_5015749630" description="NTPase" evidence="1">
    <location>
        <begin position="20"/>
        <end position="333"/>
    </location>
</feature>
<gene>
    <name evidence="2" type="ORF">CLW00_102165</name>
</gene>
<accession>A0A2T0WSL2</accession>
<evidence type="ECO:0000256" key="1">
    <source>
        <dbReference type="SAM" id="SignalP"/>
    </source>
</evidence>
<dbReference type="OrthoDB" id="960751at2"/>